<evidence type="ECO:0000259" key="2">
    <source>
        <dbReference type="Pfam" id="PF12728"/>
    </source>
</evidence>
<dbReference type="EMBL" id="UINC01094402">
    <property type="protein sequence ID" value="SVC49612.1"/>
    <property type="molecule type" value="Genomic_DNA"/>
</dbReference>
<dbReference type="NCBIfam" id="TIGR01764">
    <property type="entry name" value="excise"/>
    <property type="match status" value="1"/>
</dbReference>
<feature type="compositionally biased region" description="Basic and acidic residues" evidence="1">
    <location>
        <begin position="89"/>
        <end position="107"/>
    </location>
</feature>
<gene>
    <name evidence="3" type="ORF">METZ01_LOCUS302466</name>
</gene>
<dbReference type="GO" id="GO:0003677">
    <property type="term" value="F:DNA binding"/>
    <property type="evidence" value="ECO:0007669"/>
    <property type="project" value="InterPro"/>
</dbReference>
<sequence>MRLDRLTYSVEEASRLLGISRSHAYLLTESGELPCIRLGSRKRIAALAIEQLIMTGVIQPGEPQYYRNDNISSGSITVNSSQKSGLNAGHEKTGPVTIDEKESVFIE</sequence>
<dbReference type="InterPro" id="IPR041657">
    <property type="entry name" value="HTH_17"/>
</dbReference>
<name>A0A382MQ83_9ZZZZ</name>
<accession>A0A382MQ83</accession>
<dbReference type="AlphaFoldDB" id="A0A382MQ83"/>
<organism evidence="3">
    <name type="scientific">marine metagenome</name>
    <dbReference type="NCBI Taxonomy" id="408172"/>
    <lineage>
        <taxon>unclassified sequences</taxon>
        <taxon>metagenomes</taxon>
        <taxon>ecological metagenomes</taxon>
    </lineage>
</organism>
<dbReference type="Pfam" id="PF12728">
    <property type="entry name" value="HTH_17"/>
    <property type="match status" value="1"/>
</dbReference>
<evidence type="ECO:0000313" key="3">
    <source>
        <dbReference type="EMBL" id="SVC49612.1"/>
    </source>
</evidence>
<dbReference type="InterPro" id="IPR010093">
    <property type="entry name" value="SinI_DNA-bd"/>
</dbReference>
<reference evidence="3" key="1">
    <citation type="submission" date="2018-05" db="EMBL/GenBank/DDBJ databases">
        <authorList>
            <person name="Lanie J.A."/>
            <person name="Ng W.-L."/>
            <person name="Kazmierczak K.M."/>
            <person name="Andrzejewski T.M."/>
            <person name="Davidsen T.M."/>
            <person name="Wayne K.J."/>
            <person name="Tettelin H."/>
            <person name="Glass J.I."/>
            <person name="Rusch D."/>
            <person name="Podicherti R."/>
            <person name="Tsui H.-C.T."/>
            <person name="Winkler M.E."/>
        </authorList>
    </citation>
    <scope>NUCLEOTIDE SEQUENCE</scope>
</reference>
<protein>
    <recommendedName>
        <fullName evidence="2">Helix-turn-helix domain-containing protein</fullName>
    </recommendedName>
</protein>
<evidence type="ECO:0000256" key="1">
    <source>
        <dbReference type="SAM" id="MobiDB-lite"/>
    </source>
</evidence>
<proteinExistence type="predicted"/>
<feature type="region of interest" description="Disordered" evidence="1">
    <location>
        <begin position="77"/>
        <end position="107"/>
    </location>
</feature>
<feature type="domain" description="Helix-turn-helix" evidence="2">
    <location>
        <begin position="8"/>
        <end position="53"/>
    </location>
</feature>